<dbReference type="PATRIC" id="fig|1276258.3.peg.730"/>
<name>V5RKD8_SPIAP</name>
<dbReference type="InterPro" id="IPR054816">
    <property type="entry name" value="Lipoprotein_mollicutes-type_CS"/>
</dbReference>
<evidence type="ECO:0000256" key="2">
    <source>
        <dbReference type="SAM" id="SignalP"/>
    </source>
</evidence>
<keyword evidence="4" id="KW-1185">Reference proteome</keyword>
<organism evidence="3 4">
    <name type="scientific">Spiroplasma apis B31</name>
    <dbReference type="NCBI Taxonomy" id="1276258"/>
    <lineage>
        <taxon>Bacteria</taxon>
        <taxon>Bacillati</taxon>
        <taxon>Mycoplasmatota</taxon>
        <taxon>Mollicutes</taxon>
        <taxon>Entomoplasmatales</taxon>
        <taxon>Spiroplasmataceae</taxon>
        <taxon>Spiroplasma</taxon>
    </lineage>
</organism>
<dbReference type="OrthoDB" id="389063at2"/>
<feature type="signal peptide" evidence="2">
    <location>
        <begin position="1"/>
        <end position="23"/>
    </location>
</feature>
<dbReference type="HOGENOM" id="CLU_1045485_0_0_14"/>
<evidence type="ECO:0000313" key="4">
    <source>
        <dbReference type="Proteomes" id="UP000018550"/>
    </source>
</evidence>
<reference evidence="3 4" key="1">
    <citation type="journal article" date="2014" name="Genome Announc.">
        <title>Complete Genome Sequence of Spiroplasma apis B31T (ATCC 33834), a Bacterium Associated with May Disease of Honeybees (Apis mellifera).</title>
        <authorList>
            <person name="Ku C."/>
            <person name="Lo W.S."/>
            <person name="Chen L.L."/>
            <person name="Kuo C.H."/>
        </authorList>
    </citation>
    <scope>NUCLEOTIDE SEQUENCE [LARGE SCALE GENOMIC DNA]</scope>
    <source>
        <strain evidence="3">B31</strain>
    </source>
</reference>
<sequence length="263" mass="30910">MKKLISILTATTLIASSTVSVVACSSNANFREFKSWIKNEDSFLLYIGAKDCDYCQQFEDTLKMTNNELEQLLAKANSIYNAKHSNESEINNGDLTDFGRKIKHNKIDFHQFITDEKANNWNENWSKNIYNWIVEQIVKVYIKVRFETKPEIEDNYKRYYKIAEDRVKTYLSSNRGTPFYLLVRNGKLVFWEVGFEGATNNNHKEALEKWFKTFDDALNQDQIEIKIADKIDGSKPSEDKKESLSNFKKYNYNLDFNKYINKK</sequence>
<accession>V5RKD8</accession>
<dbReference type="AlphaFoldDB" id="V5RKD8"/>
<evidence type="ECO:0000313" key="3">
    <source>
        <dbReference type="EMBL" id="AHB36561.1"/>
    </source>
</evidence>
<dbReference type="NCBIfam" id="NF038029">
    <property type="entry name" value="LP_plasma"/>
    <property type="match status" value="1"/>
</dbReference>
<keyword evidence="1" id="KW-0175">Coiled coil</keyword>
<dbReference type="PROSITE" id="PS51257">
    <property type="entry name" value="PROKAR_LIPOPROTEIN"/>
    <property type="match status" value="1"/>
</dbReference>
<dbReference type="Gene3D" id="3.40.30.10">
    <property type="entry name" value="Glutaredoxin"/>
    <property type="match status" value="1"/>
</dbReference>
<evidence type="ECO:0000256" key="1">
    <source>
        <dbReference type="SAM" id="Coils"/>
    </source>
</evidence>
<dbReference type="SUPFAM" id="SSF52833">
    <property type="entry name" value="Thioredoxin-like"/>
    <property type="match status" value="1"/>
</dbReference>
<dbReference type="InterPro" id="IPR036249">
    <property type="entry name" value="Thioredoxin-like_sf"/>
</dbReference>
<protein>
    <recommendedName>
        <fullName evidence="5">Lipoprotein</fullName>
    </recommendedName>
</protein>
<dbReference type="EMBL" id="CP006682">
    <property type="protein sequence ID" value="AHB36561.1"/>
    <property type="molecule type" value="Genomic_DNA"/>
</dbReference>
<proteinExistence type="predicted"/>
<dbReference type="KEGG" id="sapi:SAPIS_v1c07160"/>
<dbReference type="Proteomes" id="UP000018550">
    <property type="component" value="Chromosome"/>
</dbReference>
<gene>
    <name evidence="3" type="ORF">SAPIS_v1c07160</name>
</gene>
<keyword evidence="2" id="KW-0732">Signal</keyword>
<evidence type="ECO:0008006" key="5">
    <source>
        <dbReference type="Google" id="ProtNLM"/>
    </source>
</evidence>
<feature type="coiled-coil region" evidence="1">
    <location>
        <begin position="55"/>
        <end position="82"/>
    </location>
</feature>
<feature type="chain" id="PRO_5004740374" description="Lipoprotein" evidence="2">
    <location>
        <begin position="24"/>
        <end position="263"/>
    </location>
</feature>
<dbReference type="RefSeq" id="WP_023789770.1">
    <property type="nucleotide sequence ID" value="NC_022998.1"/>
</dbReference>